<name>A0A1I5JCR9_9ACTN</name>
<reference evidence="3" key="1">
    <citation type="submission" date="2016-10" db="EMBL/GenBank/DDBJ databases">
        <authorList>
            <person name="Varghese N."/>
            <person name="Submissions S."/>
        </authorList>
    </citation>
    <scope>NUCLEOTIDE SEQUENCE [LARGE SCALE GENOMIC DNA]</scope>
    <source>
        <strain evidence="3">DSM 44208</strain>
    </source>
</reference>
<organism evidence="2 3">
    <name type="scientific">Geodermatophilus dictyosporus</name>
    <dbReference type="NCBI Taxonomy" id="1523247"/>
    <lineage>
        <taxon>Bacteria</taxon>
        <taxon>Bacillati</taxon>
        <taxon>Actinomycetota</taxon>
        <taxon>Actinomycetes</taxon>
        <taxon>Geodermatophilales</taxon>
        <taxon>Geodermatophilaceae</taxon>
        <taxon>Geodermatophilus</taxon>
    </lineage>
</organism>
<evidence type="ECO:0000256" key="1">
    <source>
        <dbReference type="SAM" id="Phobius"/>
    </source>
</evidence>
<keyword evidence="1" id="KW-0472">Membrane</keyword>
<keyword evidence="1" id="KW-0812">Transmembrane</keyword>
<dbReference type="EMBL" id="FOWQ01000001">
    <property type="protein sequence ID" value="SFO70577.1"/>
    <property type="molecule type" value="Genomic_DNA"/>
</dbReference>
<feature type="transmembrane region" description="Helical" evidence="1">
    <location>
        <begin position="97"/>
        <end position="116"/>
    </location>
</feature>
<dbReference type="AlphaFoldDB" id="A0A1I5JCR9"/>
<dbReference type="Proteomes" id="UP000198857">
    <property type="component" value="Unassembled WGS sequence"/>
</dbReference>
<dbReference type="RefSeq" id="WP_091106739.1">
    <property type="nucleotide sequence ID" value="NZ_FOWQ01000001.1"/>
</dbReference>
<dbReference type="STRING" id="1523247.SAMN05660464_0649"/>
<proteinExistence type="predicted"/>
<sequence length="120" mass="12282">MSALLRQRAVRCAASVMGASGVALLARPRQVVGLVAPDEAEPWLAVVRLLGGRLVVQHALVALRPSRRRVVGGVVVDAVHALSMVPAAALWPGHRRLATVSGAVGAVSAALGLALAPPRP</sequence>
<evidence type="ECO:0000313" key="3">
    <source>
        <dbReference type="Proteomes" id="UP000198857"/>
    </source>
</evidence>
<keyword evidence="3" id="KW-1185">Reference proteome</keyword>
<keyword evidence="1" id="KW-1133">Transmembrane helix</keyword>
<evidence type="ECO:0000313" key="2">
    <source>
        <dbReference type="EMBL" id="SFO70577.1"/>
    </source>
</evidence>
<accession>A0A1I5JCR9</accession>
<feature type="transmembrane region" description="Helical" evidence="1">
    <location>
        <begin position="70"/>
        <end position="91"/>
    </location>
</feature>
<protein>
    <submittedName>
        <fullName evidence="2">Uncharacterized protein</fullName>
    </submittedName>
</protein>
<gene>
    <name evidence="2" type="ORF">SAMN05660464_0649</name>
</gene>